<dbReference type="HOGENOM" id="CLU_085827_1_0_1"/>
<reference evidence="2 3" key="1">
    <citation type="journal article" date="2012" name="BMC Genomics">
        <title>Sequencing the genome of Marssonina brunnea reveals fungus-poplar co-evolution.</title>
        <authorList>
            <person name="Zhu S."/>
            <person name="Cao Y.-Z."/>
            <person name="Jiang C."/>
            <person name="Tan B.-Y."/>
            <person name="Wang Z."/>
            <person name="Feng S."/>
            <person name="Zhang L."/>
            <person name="Su X.-H."/>
            <person name="Brejova B."/>
            <person name="Vinar T."/>
            <person name="Xu M."/>
            <person name="Wang M.-X."/>
            <person name="Zhang S.-G."/>
            <person name="Huang M.-R."/>
            <person name="Wu R."/>
            <person name="Zhou Y."/>
        </authorList>
    </citation>
    <scope>NUCLEOTIDE SEQUENCE [LARGE SCALE GENOMIC DNA]</scope>
    <source>
        <strain evidence="2 3">MB_m1</strain>
    </source>
</reference>
<dbReference type="AlphaFoldDB" id="K1X855"/>
<dbReference type="GeneID" id="18756259"/>
<gene>
    <name evidence="2" type="ORF">MBM_00324</name>
</gene>
<feature type="compositionally biased region" description="Low complexity" evidence="1">
    <location>
        <begin position="223"/>
        <end position="240"/>
    </location>
</feature>
<evidence type="ECO:0000313" key="2">
    <source>
        <dbReference type="EMBL" id="EKD21211.1"/>
    </source>
</evidence>
<dbReference type="KEGG" id="mbe:MBM_00324"/>
<protein>
    <submittedName>
        <fullName evidence="2">Prp 4</fullName>
    </submittedName>
</protein>
<organism evidence="2 3">
    <name type="scientific">Marssonina brunnea f. sp. multigermtubi (strain MB_m1)</name>
    <name type="common">Marssonina leaf spot fungus</name>
    <dbReference type="NCBI Taxonomy" id="1072389"/>
    <lineage>
        <taxon>Eukaryota</taxon>
        <taxon>Fungi</taxon>
        <taxon>Dikarya</taxon>
        <taxon>Ascomycota</taxon>
        <taxon>Pezizomycotina</taxon>
        <taxon>Leotiomycetes</taxon>
        <taxon>Helotiales</taxon>
        <taxon>Drepanopezizaceae</taxon>
        <taxon>Drepanopeziza</taxon>
    </lineage>
</organism>
<sequence>MAGAFPPQPDLTPKALSATLSTDDIPSIESTIISFKRSHGFSIMRFSATLLLGAASAATAGTAGQRSSLMAIKGVFERQSTICQTVPAPATCEKSCGPGNIQCISFPTCYNPSAGESCCSDGNYCPADSYCTNAGCCPVGATLAECGASFTLSVILPPAATTSVPVPVPETTSSAEVITTIVSTSTSVSTIGETASTASSSSGSFPSSSATVVPSTDISALVPTPSAPSTSSHNSTSTTSSAPLQITNAAQKLGSDAAQLVLGGLGVLLMML</sequence>
<dbReference type="eggNOG" id="ENOG502SR80">
    <property type="taxonomic scope" value="Eukaryota"/>
</dbReference>
<feature type="region of interest" description="Disordered" evidence="1">
    <location>
        <begin position="219"/>
        <end position="240"/>
    </location>
</feature>
<evidence type="ECO:0000256" key="1">
    <source>
        <dbReference type="SAM" id="MobiDB-lite"/>
    </source>
</evidence>
<dbReference type="OrthoDB" id="5409186at2759"/>
<dbReference type="InParanoid" id="K1X855"/>
<dbReference type="EMBL" id="JH921428">
    <property type="protein sequence ID" value="EKD21211.1"/>
    <property type="molecule type" value="Genomic_DNA"/>
</dbReference>
<dbReference type="OMA" id="DPKECAK"/>
<keyword evidence="3" id="KW-1185">Reference proteome</keyword>
<accession>K1X855</accession>
<evidence type="ECO:0000313" key="3">
    <source>
        <dbReference type="Proteomes" id="UP000006753"/>
    </source>
</evidence>
<name>K1X855_MARBU</name>
<proteinExistence type="predicted"/>
<dbReference type="Proteomes" id="UP000006753">
    <property type="component" value="Unassembled WGS sequence"/>
</dbReference>